<dbReference type="AlphaFoldDB" id="A0A1Q9ESL5"/>
<proteinExistence type="predicted"/>
<comment type="caution">
    <text evidence="1">The sequence shown here is derived from an EMBL/GenBank/DDBJ whole genome shotgun (WGS) entry which is preliminary data.</text>
</comment>
<gene>
    <name evidence="1" type="ORF">AK812_SmicGene5901</name>
</gene>
<sequence>MELLFNLRAPGSQGPWGPCGAMPVNVNAVRSIREHWFSSPAPIDSQCLVIPFVVATHLHEIADEDFSEFTGPEAATGSLADGRPADGGWFEGVCRDSFAGETLRHFGWEEALLAAGAG</sequence>
<keyword evidence="2" id="KW-1185">Reference proteome</keyword>
<reference evidence="1 2" key="1">
    <citation type="submission" date="2016-02" db="EMBL/GenBank/DDBJ databases">
        <title>Genome analysis of coral dinoflagellate symbionts highlights evolutionary adaptations to a symbiotic lifestyle.</title>
        <authorList>
            <person name="Aranda M."/>
            <person name="Li Y."/>
            <person name="Liew Y.J."/>
            <person name="Baumgarten S."/>
            <person name="Simakov O."/>
            <person name="Wilson M."/>
            <person name="Piel J."/>
            <person name="Ashoor H."/>
            <person name="Bougouffa S."/>
            <person name="Bajic V.B."/>
            <person name="Ryu T."/>
            <person name="Ravasi T."/>
            <person name="Bayer T."/>
            <person name="Micklem G."/>
            <person name="Kim H."/>
            <person name="Bhak J."/>
            <person name="Lajeunesse T.C."/>
            <person name="Voolstra C.R."/>
        </authorList>
    </citation>
    <scope>NUCLEOTIDE SEQUENCE [LARGE SCALE GENOMIC DNA]</scope>
    <source>
        <strain evidence="1 2">CCMP2467</strain>
    </source>
</reference>
<dbReference type="Proteomes" id="UP000186817">
    <property type="component" value="Unassembled WGS sequence"/>
</dbReference>
<organism evidence="1 2">
    <name type="scientific">Symbiodinium microadriaticum</name>
    <name type="common">Dinoflagellate</name>
    <name type="synonym">Zooxanthella microadriatica</name>
    <dbReference type="NCBI Taxonomy" id="2951"/>
    <lineage>
        <taxon>Eukaryota</taxon>
        <taxon>Sar</taxon>
        <taxon>Alveolata</taxon>
        <taxon>Dinophyceae</taxon>
        <taxon>Suessiales</taxon>
        <taxon>Symbiodiniaceae</taxon>
        <taxon>Symbiodinium</taxon>
    </lineage>
</organism>
<evidence type="ECO:0000313" key="2">
    <source>
        <dbReference type="Proteomes" id="UP000186817"/>
    </source>
</evidence>
<evidence type="ECO:0000313" key="1">
    <source>
        <dbReference type="EMBL" id="OLQ10384.1"/>
    </source>
</evidence>
<accession>A0A1Q9ESL5</accession>
<dbReference type="OrthoDB" id="10252754at2759"/>
<name>A0A1Q9ESL5_SYMMI</name>
<protein>
    <submittedName>
        <fullName evidence="1">Uncharacterized protein</fullName>
    </submittedName>
</protein>
<dbReference type="EMBL" id="LSRX01000079">
    <property type="protein sequence ID" value="OLQ10384.1"/>
    <property type="molecule type" value="Genomic_DNA"/>
</dbReference>